<name>A0ABR1ZJZ4_9ROSI</name>
<gene>
    <name evidence="2" type="ORF">V6N12_049287</name>
</gene>
<dbReference type="Proteomes" id="UP001472677">
    <property type="component" value="Unassembled WGS sequence"/>
</dbReference>
<dbReference type="EMBL" id="JBBPBM010001970">
    <property type="protein sequence ID" value="KAK8480888.1"/>
    <property type="molecule type" value="Genomic_DNA"/>
</dbReference>
<comment type="caution">
    <text evidence="2">The sequence shown here is derived from an EMBL/GenBank/DDBJ whole genome shotgun (WGS) entry which is preliminary data.</text>
</comment>
<sequence>MLDAVAARLEWISKWIPLQRLVRARLTVKMTKDQRARRSVPEYSPNADRFRKEVSRETGNEKMRGPQRPPEEPRRKRIAGLVKNEDLWSMRRPGDKRWKSAKEESDDLKDVESISDVNSPKRGTVGDDRCSSGTELDAIKAMCAKREYDDYFHREKNGLGSRRIGEEGLGGSSKKETADCGNRNEEGNKENGVKNVLGVEIEEEGCIVASEFRVDPKPVANLNKSGKNPFGETHRTWASRLINSGGGGFGLEIRKSRR</sequence>
<evidence type="ECO:0000313" key="2">
    <source>
        <dbReference type="EMBL" id="KAK8480888.1"/>
    </source>
</evidence>
<protein>
    <submittedName>
        <fullName evidence="2">Uncharacterized protein</fullName>
    </submittedName>
</protein>
<evidence type="ECO:0000256" key="1">
    <source>
        <dbReference type="SAM" id="MobiDB-lite"/>
    </source>
</evidence>
<reference evidence="2 3" key="1">
    <citation type="journal article" date="2024" name="G3 (Bethesda)">
        <title>Genome assembly of Hibiscus sabdariffa L. provides insights into metabolisms of medicinal natural products.</title>
        <authorList>
            <person name="Kim T."/>
        </authorList>
    </citation>
    <scope>NUCLEOTIDE SEQUENCE [LARGE SCALE GENOMIC DNA]</scope>
    <source>
        <strain evidence="2">TK-2024</strain>
        <tissue evidence="2">Old leaves</tissue>
    </source>
</reference>
<feature type="region of interest" description="Disordered" evidence="1">
    <location>
        <begin position="163"/>
        <end position="187"/>
    </location>
</feature>
<feature type="region of interest" description="Disordered" evidence="1">
    <location>
        <begin position="93"/>
        <end position="132"/>
    </location>
</feature>
<feature type="region of interest" description="Disordered" evidence="1">
    <location>
        <begin position="34"/>
        <end position="76"/>
    </location>
</feature>
<feature type="compositionally biased region" description="Basic and acidic residues" evidence="1">
    <location>
        <begin position="48"/>
        <end position="74"/>
    </location>
</feature>
<proteinExistence type="predicted"/>
<feature type="compositionally biased region" description="Basic and acidic residues" evidence="1">
    <location>
        <begin position="93"/>
        <end position="112"/>
    </location>
</feature>
<evidence type="ECO:0000313" key="3">
    <source>
        <dbReference type="Proteomes" id="UP001472677"/>
    </source>
</evidence>
<organism evidence="2 3">
    <name type="scientific">Hibiscus sabdariffa</name>
    <name type="common">roselle</name>
    <dbReference type="NCBI Taxonomy" id="183260"/>
    <lineage>
        <taxon>Eukaryota</taxon>
        <taxon>Viridiplantae</taxon>
        <taxon>Streptophyta</taxon>
        <taxon>Embryophyta</taxon>
        <taxon>Tracheophyta</taxon>
        <taxon>Spermatophyta</taxon>
        <taxon>Magnoliopsida</taxon>
        <taxon>eudicotyledons</taxon>
        <taxon>Gunneridae</taxon>
        <taxon>Pentapetalae</taxon>
        <taxon>rosids</taxon>
        <taxon>malvids</taxon>
        <taxon>Malvales</taxon>
        <taxon>Malvaceae</taxon>
        <taxon>Malvoideae</taxon>
        <taxon>Hibiscus</taxon>
    </lineage>
</organism>
<keyword evidence="3" id="KW-1185">Reference proteome</keyword>
<feature type="compositionally biased region" description="Basic and acidic residues" evidence="1">
    <location>
        <begin position="173"/>
        <end position="187"/>
    </location>
</feature>
<accession>A0ABR1ZJZ4</accession>